<feature type="chain" id="PRO_5040335333" evidence="3">
    <location>
        <begin position="25"/>
        <end position="473"/>
    </location>
</feature>
<reference evidence="4" key="1">
    <citation type="journal article" date="2020" name="Stud. Mycol.">
        <title>101 Dothideomycetes genomes: a test case for predicting lifestyles and emergence of pathogens.</title>
        <authorList>
            <person name="Haridas S."/>
            <person name="Albert R."/>
            <person name="Binder M."/>
            <person name="Bloem J."/>
            <person name="Labutti K."/>
            <person name="Salamov A."/>
            <person name="Andreopoulos B."/>
            <person name="Baker S."/>
            <person name="Barry K."/>
            <person name="Bills G."/>
            <person name="Bluhm B."/>
            <person name="Cannon C."/>
            <person name="Castanera R."/>
            <person name="Culley D."/>
            <person name="Daum C."/>
            <person name="Ezra D."/>
            <person name="Gonzalez J."/>
            <person name="Henrissat B."/>
            <person name="Kuo A."/>
            <person name="Liang C."/>
            <person name="Lipzen A."/>
            <person name="Lutzoni F."/>
            <person name="Magnuson J."/>
            <person name="Mondo S."/>
            <person name="Nolan M."/>
            <person name="Ohm R."/>
            <person name="Pangilinan J."/>
            <person name="Park H.-J."/>
            <person name="Ramirez L."/>
            <person name="Alfaro M."/>
            <person name="Sun H."/>
            <person name="Tritt A."/>
            <person name="Yoshinaga Y."/>
            <person name="Zwiers L.-H."/>
            <person name="Turgeon B."/>
            <person name="Goodwin S."/>
            <person name="Spatafora J."/>
            <person name="Crous P."/>
            <person name="Grigoriev I."/>
        </authorList>
    </citation>
    <scope>NUCLEOTIDE SEQUENCE</scope>
    <source>
        <strain evidence="4">CBS 125425</strain>
    </source>
</reference>
<keyword evidence="2" id="KW-0812">Transmembrane</keyword>
<evidence type="ECO:0000256" key="1">
    <source>
        <dbReference type="SAM" id="MobiDB-lite"/>
    </source>
</evidence>
<feature type="transmembrane region" description="Helical" evidence="2">
    <location>
        <begin position="272"/>
        <end position="292"/>
    </location>
</feature>
<dbReference type="EMBL" id="ML996112">
    <property type="protein sequence ID" value="KAF2738017.1"/>
    <property type="molecule type" value="Genomic_DNA"/>
</dbReference>
<evidence type="ECO:0000313" key="5">
    <source>
        <dbReference type="Proteomes" id="UP000799444"/>
    </source>
</evidence>
<feature type="transmembrane region" description="Helical" evidence="2">
    <location>
        <begin position="436"/>
        <end position="463"/>
    </location>
</feature>
<sequence>MCLQRRSVLSTLCLLLVAATPTAAILWKACLDRVHKEYPNVADHTQHPHLFQAGSTPADPLVTLTGCDTLCGGPGPHFYSDSGSILNAWVLPALMLLTQKAIRDDNGWWDTVHILANPFDWFRGILKTIDEARSCLRFAENELGSDTPEQIRLQYQQLAWYQRFIAWTRWKHPAETALQREKRIMATYLHALKTAINMNVRDASVVHKIMTSSLSTKRQFKIQHAIALEIAKTRSGRLLLALIALVLYIWQAISAFVTTVGGSWTTVPGGRIALAMFSHWLIAAILLSNVVGSFPTQRFCRKTVESIYAEYGLKLKWTKDDSAIETGIELDKLSGATLITTTEVLPPNSSTDDVTRSSQPKNNRRNNLRQIYLLTLSILPVLSPVVNSLALLWYLPPTGPNCRFFLLLGITLVYIANALAAPFNRRHELFNRWKDFGIASTTTLLIILSACGMFNTCACWSGIYTRPRSEAFI</sequence>
<dbReference type="OrthoDB" id="3010248at2759"/>
<proteinExistence type="predicted"/>
<evidence type="ECO:0000256" key="2">
    <source>
        <dbReference type="SAM" id="Phobius"/>
    </source>
</evidence>
<feature type="signal peptide" evidence="3">
    <location>
        <begin position="1"/>
        <end position="24"/>
    </location>
</feature>
<keyword evidence="2" id="KW-1133">Transmembrane helix</keyword>
<feature type="transmembrane region" description="Helical" evidence="2">
    <location>
        <begin position="404"/>
        <end position="424"/>
    </location>
</feature>
<feature type="region of interest" description="Disordered" evidence="1">
    <location>
        <begin position="343"/>
        <end position="362"/>
    </location>
</feature>
<evidence type="ECO:0000313" key="4">
    <source>
        <dbReference type="EMBL" id="KAF2738017.1"/>
    </source>
</evidence>
<feature type="transmembrane region" description="Helical" evidence="2">
    <location>
        <begin position="371"/>
        <end position="392"/>
    </location>
</feature>
<feature type="non-terminal residue" evidence="4">
    <location>
        <position position="473"/>
    </location>
</feature>
<organism evidence="4 5">
    <name type="scientific">Polyplosphaeria fusca</name>
    <dbReference type="NCBI Taxonomy" id="682080"/>
    <lineage>
        <taxon>Eukaryota</taxon>
        <taxon>Fungi</taxon>
        <taxon>Dikarya</taxon>
        <taxon>Ascomycota</taxon>
        <taxon>Pezizomycotina</taxon>
        <taxon>Dothideomycetes</taxon>
        <taxon>Pleosporomycetidae</taxon>
        <taxon>Pleosporales</taxon>
        <taxon>Tetraplosphaeriaceae</taxon>
        <taxon>Polyplosphaeria</taxon>
    </lineage>
</organism>
<keyword evidence="5" id="KW-1185">Reference proteome</keyword>
<dbReference type="AlphaFoldDB" id="A0A9P4R2L3"/>
<accession>A0A9P4R2L3</accession>
<comment type="caution">
    <text evidence="4">The sequence shown here is derived from an EMBL/GenBank/DDBJ whole genome shotgun (WGS) entry which is preliminary data.</text>
</comment>
<name>A0A9P4R2L3_9PLEO</name>
<evidence type="ECO:0000256" key="3">
    <source>
        <dbReference type="SAM" id="SignalP"/>
    </source>
</evidence>
<feature type="compositionally biased region" description="Polar residues" evidence="1">
    <location>
        <begin position="343"/>
        <end position="361"/>
    </location>
</feature>
<keyword evidence="3" id="KW-0732">Signal</keyword>
<keyword evidence="2" id="KW-0472">Membrane</keyword>
<gene>
    <name evidence="4" type="ORF">EJ04DRAFT_574247</name>
</gene>
<dbReference type="Proteomes" id="UP000799444">
    <property type="component" value="Unassembled WGS sequence"/>
</dbReference>
<protein>
    <submittedName>
        <fullName evidence="4">Uncharacterized protein</fullName>
    </submittedName>
</protein>
<feature type="transmembrane region" description="Helical" evidence="2">
    <location>
        <begin position="238"/>
        <end position="260"/>
    </location>
</feature>